<dbReference type="PANTHER" id="PTHR11616">
    <property type="entry name" value="SODIUM/CHLORIDE DEPENDENT TRANSPORTER"/>
    <property type="match status" value="1"/>
</dbReference>
<evidence type="ECO:0000313" key="9">
    <source>
        <dbReference type="Proteomes" id="UP001266305"/>
    </source>
</evidence>
<dbReference type="PRINTS" id="PR00176">
    <property type="entry name" value="NANEUSMPORT"/>
</dbReference>
<gene>
    <name evidence="8" type="ORF">P7K49_034809</name>
</gene>
<dbReference type="PROSITE" id="PS50267">
    <property type="entry name" value="NA_NEUROTRAN_SYMP_3"/>
    <property type="match status" value="1"/>
</dbReference>
<evidence type="ECO:0000256" key="7">
    <source>
        <dbReference type="SAM" id="Phobius"/>
    </source>
</evidence>
<keyword evidence="5 7" id="KW-0472">Membrane</keyword>
<dbReference type="EMBL" id="JASSZA010000019">
    <property type="protein sequence ID" value="KAK2088902.1"/>
    <property type="molecule type" value="Genomic_DNA"/>
</dbReference>
<reference evidence="8 9" key="1">
    <citation type="submission" date="2023-05" db="EMBL/GenBank/DDBJ databases">
        <title>B98-5 Cell Line De Novo Hybrid Assembly: An Optical Mapping Approach.</title>
        <authorList>
            <person name="Kananen K."/>
            <person name="Auerbach J.A."/>
            <person name="Kautto E."/>
            <person name="Blachly J.S."/>
        </authorList>
    </citation>
    <scope>NUCLEOTIDE SEQUENCE [LARGE SCALE GENOMIC DNA]</scope>
    <source>
        <strain evidence="8">B95-8</strain>
        <tissue evidence="8">Cell line</tissue>
    </source>
</reference>
<feature type="transmembrane region" description="Helical" evidence="7">
    <location>
        <begin position="223"/>
        <end position="249"/>
    </location>
</feature>
<evidence type="ECO:0000256" key="4">
    <source>
        <dbReference type="ARBA" id="ARBA00022989"/>
    </source>
</evidence>
<feature type="transmembrane region" description="Helical" evidence="7">
    <location>
        <begin position="191"/>
        <end position="211"/>
    </location>
</feature>
<sequence>MLLPPLKEDSKPTDVQNGRNLESKEKNSSKYEEDELSFAEAGAAPESLFVMKTEAQPSTSSLANTSLTDTVISDSGSGSQTWEDKGPGTWDAPPWTSEAQVSATWIAKAQAWKTHAMEAQPGTSQPKPISILEVAPASVLKQKPIYEKVQMTEKEESEVLYARLFWSSKAEYILTQELGARGLDIWDCSFLAVYIFVLFLVGVPVLFLEMAVSQSMRQGSVGIWKIIAPWIGGVGYSSFMVCFTIGLYLNVMNSWTVFYLSQSFNYPVPWEKCHLTANSSGFGEEEVKEEEKGKMEK</sequence>
<evidence type="ECO:0000256" key="3">
    <source>
        <dbReference type="ARBA" id="ARBA00022692"/>
    </source>
</evidence>
<organism evidence="8 9">
    <name type="scientific">Saguinus oedipus</name>
    <name type="common">Cotton-top tamarin</name>
    <name type="synonym">Oedipomidas oedipus</name>
    <dbReference type="NCBI Taxonomy" id="9490"/>
    <lineage>
        <taxon>Eukaryota</taxon>
        <taxon>Metazoa</taxon>
        <taxon>Chordata</taxon>
        <taxon>Craniata</taxon>
        <taxon>Vertebrata</taxon>
        <taxon>Euteleostomi</taxon>
        <taxon>Mammalia</taxon>
        <taxon>Eutheria</taxon>
        <taxon>Euarchontoglires</taxon>
        <taxon>Primates</taxon>
        <taxon>Haplorrhini</taxon>
        <taxon>Platyrrhini</taxon>
        <taxon>Cebidae</taxon>
        <taxon>Callitrichinae</taxon>
        <taxon>Saguinus</taxon>
    </lineage>
</organism>
<evidence type="ECO:0000256" key="1">
    <source>
        <dbReference type="ARBA" id="ARBA00004141"/>
    </source>
</evidence>
<dbReference type="InterPro" id="IPR000175">
    <property type="entry name" value="Na/ntran_symport"/>
</dbReference>
<proteinExistence type="predicted"/>
<keyword evidence="9" id="KW-1185">Reference proteome</keyword>
<accession>A0ABQ9TVT2</accession>
<evidence type="ECO:0000256" key="2">
    <source>
        <dbReference type="ARBA" id="ARBA00022448"/>
    </source>
</evidence>
<comment type="subcellular location">
    <subcellularLocation>
        <location evidence="1">Membrane</location>
        <topology evidence="1">Multi-pass membrane protein</topology>
    </subcellularLocation>
</comment>
<comment type="caution">
    <text evidence="8">The sequence shown here is derived from an EMBL/GenBank/DDBJ whole genome shotgun (WGS) entry which is preliminary data.</text>
</comment>
<keyword evidence="3 7" id="KW-0812">Transmembrane</keyword>
<dbReference type="Pfam" id="PF00209">
    <property type="entry name" value="SNF"/>
    <property type="match status" value="1"/>
</dbReference>
<keyword evidence="2" id="KW-0813">Transport</keyword>
<feature type="compositionally biased region" description="Basic and acidic residues" evidence="6">
    <location>
        <begin position="1"/>
        <end position="12"/>
    </location>
</feature>
<protein>
    <submittedName>
        <fullName evidence="8">Uncharacterized protein</fullName>
    </submittedName>
</protein>
<evidence type="ECO:0000313" key="8">
    <source>
        <dbReference type="EMBL" id="KAK2088902.1"/>
    </source>
</evidence>
<feature type="compositionally biased region" description="Basic and acidic residues" evidence="6">
    <location>
        <begin position="21"/>
        <end position="31"/>
    </location>
</feature>
<dbReference type="Proteomes" id="UP001266305">
    <property type="component" value="Unassembled WGS sequence"/>
</dbReference>
<feature type="compositionally biased region" description="Polar residues" evidence="6">
    <location>
        <begin position="58"/>
        <end position="81"/>
    </location>
</feature>
<evidence type="ECO:0000256" key="5">
    <source>
        <dbReference type="ARBA" id="ARBA00023136"/>
    </source>
</evidence>
<dbReference type="SUPFAM" id="SSF161070">
    <property type="entry name" value="SNF-like"/>
    <property type="match status" value="1"/>
</dbReference>
<keyword evidence="4 7" id="KW-1133">Transmembrane helix</keyword>
<feature type="region of interest" description="Disordered" evidence="6">
    <location>
        <begin position="58"/>
        <end position="94"/>
    </location>
</feature>
<name>A0ABQ9TVT2_SAGOE</name>
<feature type="region of interest" description="Disordered" evidence="6">
    <location>
        <begin position="1"/>
        <end position="38"/>
    </location>
</feature>
<evidence type="ECO:0000256" key="6">
    <source>
        <dbReference type="SAM" id="MobiDB-lite"/>
    </source>
</evidence>
<dbReference type="PANTHER" id="PTHR11616:SF327">
    <property type="entry name" value="ORPHAN SODIUM- AND CHLORIDE-DEPENDENT NEUROTRANSMITTER TRANSPORTER NTT5"/>
    <property type="match status" value="1"/>
</dbReference>
<dbReference type="InterPro" id="IPR037272">
    <property type="entry name" value="SNS_sf"/>
</dbReference>